<sequence length="78" mass="8771">MIEKGTVVDEPDGPTPHSQFEHSSIPTNVKKLLNLKYSLFQKSDAKGNDFSPTKVAIRYSATDTEEEAKISIRPFIYL</sequence>
<reference evidence="2" key="1">
    <citation type="submission" date="2019-07" db="EMBL/GenBank/DDBJ databases">
        <authorList>
            <person name="Dittberner H."/>
        </authorList>
    </citation>
    <scope>NUCLEOTIDE SEQUENCE [LARGE SCALE GENOMIC DNA]</scope>
</reference>
<proteinExistence type="predicted"/>
<dbReference type="Proteomes" id="UP000489600">
    <property type="component" value="Unassembled WGS sequence"/>
</dbReference>
<protein>
    <submittedName>
        <fullName evidence="2">Uncharacterized protein</fullName>
    </submittedName>
</protein>
<keyword evidence="3" id="KW-1185">Reference proteome</keyword>
<dbReference type="OrthoDB" id="5135119at2759"/>
<organism evidence="2 3">
    <name type="scientific">Arabis nemorensis</name>
    <dbReference type="NCBI Taxonomy" id="586526"/>
    <lineage>
        <taxon>Eukaryota</taxon>
        <taxon>Viridiplantae</taxon>
        <taxon>Streptophyta</taxon>
        <taxon>Embryophyta</taxon>
        <taxon>Tracheophyta</taxon>
        <taxon>Spermatophyta</taxon>
        <taxon>Magnoliopsida</taxon>
        <taxon>eudicotyledons</taxon>
        <taxon>Gunneridae</taxon>
        <taxon>Pentapetalae</taxon>
        <taxon>rosids</taxon>
        <taxon>malvids</taxon>
        <taxon>Brassicales</taxon>
        <taxon>Brassicaceae</taxon>
        <taxon>Arabideae</taxon>
        <taxon>Arabis</taxon>
    </lineage>
</organism>
<evidence type="ECO:0000313" key="2">
    <source>
        <dbReference type="EMBL" id="VVA89924.1"/>
    </source>
</evidence>
<comment type="caution">
    <text evidence="2">The sequence shown here is derived from an EMBL/GenBank/DDBJ whole genome shotgun (WGS) entry which is preliminary data.</text>
</comment>
<dbReference type="EMBL" id="CABITT030000001">
    <property type="protein sequence ID" value="VVA89924.1"/>
    <property type="molecule type" value="Genomic_DNA"/>
</dbReference>
<accession>A0A565AN20</accession>
<name>A0A565AN20_9BRAS</name>
<feature type="region of interest" description="Disordered" evidence="1">
    <location>
        <begin position="1"/>
        <end position="23"/>
    </location>
</feature>
<gene>
    <name evidence="2" type="ORF">ANE_LOCUS369</name>
</gene>
<dbReference type="AlphaFoldDB" id="A0A565AN20"/>
<evidence type="ECO:0000256" key="1">
    <source>
        <dbReference type="SAM" id="MobiDB-lite"/>
    </source>
</evidence>
<evidence type="ECO:0000313" key="3">
    <source>
        <dbReference type="Proteomes" id="UP000489600"/>
    </source>
</evidence>